<dbReference type="Gene3D" id="3.30.560.10">
    <property type="entry name" value="Glucose Oxidase, domain 3"/>
    <property type="match status" value="1"/>
</dbReference>
<dbReference type="InterPro" id="IPR000172">
    <property type="entry name" value="GMC_OxRdtase_N"/>
</dbReference>
<dbReference type="InterPro" id="IPR007867">
    <property type="entry name" value="GMC_OxRtase_C"/>
</dbReference>
<feature type="domain" description="Glucose-methanol-choline oxidoreductase N-terminal" evidence="10">
    <location>
        <begin position="92"/>
        <end position="115"/>
    </location>
</feature>
<reference evidence="11 12" key="1">
    <citation type="journal article" date="2012" name="Science">
        <title>The Paleozoic origin of enzymatic lignin decomposition reconstructed from 31 fungal genomes.</title>
        <authorList>
            <person name="Floudas D."/>
            <person name="Binder M."/>
            <person name="Riley R."/>
            <person name="Barry K."/>
            <person name="Blanchette R.A."/>
            <person name="Henrissat B."/>
            <person name="Martinez A.T."/>
            <person name="Otillar R."/>
            <person name="Spatafora J.W."/>
            <person name="Yadav J.S."/>
            <person name="Aerts A."/>
            <person name="Benoit I."/>
            <person name="Boyd A."/>
            <person name="Carlson A."/>
            <person name="Copeland A."/>
            <person name="Coutinho P.M."/>
            <person name="de Vries R.P."/>
            <person name="Ferreira P."/>
            <person name="Findley K."/>
            <person name="Foster B."/>
            <person name="Gaskell J."/>
            <person name="Glotzer D."/>
            <person name="Gorecki P."/>
            <person name="Heitman J."/>
            <person name="Hesse C."/>
            <person name="Hori C."/>
            <person name="Igarashi K."/>
            <person name="Jurgens J.A."/>
            <person name="Kallen N."/>
            <person name="Kersten P."/>
            <person name="Kohler A."/>
            <person name="Kuees U."/>
            <person name="Kumar T.K.A."/>
            <person name="Kuo A."/>
            <person name="LaButti K."/>
            <person name="Larrondo L.F."/>
            <person name="Lindquist E."/>
            <person name="Ling A."/>
            <person name="Lombard V."/>
            <person name="Lucas S."/>
            <person name="Lundell T."/>
            <person name="Martin R."/>
            <person name="McLaughlin D.J."/>
            <person name="Morgenstern I."/>
            <person name="Morin E."/>
            <person name="Murat C."/>
            <person name="Nagy L.G."/>
            <person name="Nolan M."/>
            <person name="Ohm R.A."/>
            <person name="Patyshakuliyeva A."/>
            <person name="Rokas A."/>
            <person name="Ruiz-Duenas F.J."/>
            <person name="Sabat G."/>
            <person name="Salamov A."/>
            <person name="Samejima M."/>
            <person name="Schmutz J."/>
            <person name="Slot J.C."/>
            <person name="St John F."/>
            <person name="Stenlid J."/>
            <person name="Sun H."/>
            <person name="Sun S."/>
            <person name="Syed K."/>
            <person name="Tsang A."/>
            <person name="Wiebenga A."/>
            <person name="Young D."/>
            <person name="Pisabarro A."/>
            <person name="Eastwood D.C."/>
            <person name="Martin F."/>
            <person name="Cullen D."/>
            <person name="Grigoriev I.V."/>
            <person name="Hibbett D.S."/>
        </authorList>
    </citation>
    <scope>NUCLEOTIDE SEQUENCE [LARGE SCALE GENOMIC DNA]</scope>
    <source>
        <strain evidence="11 12">ATCC 11539</strain>
    </source>
</reference>
<dbReference type="PANTHER" id="PTHR11552">
    <property type="entry name" value="GLUCOSE-METHANOL-CHOLINE GMC OXIDOREDUCTASE"/>
    <property type="match status" value="1"/>
</dbReference>
<dbReference type="Pfam" id="PF00732">
    <property type="entry name" value="GMC_oxred_N"/>
    <property type="match status" value="1"/>
</dbReference>
<dbReference type="Proteomes" id="UP000030669">
    <property type="component" value="Unassembled WGS sequence"/>
</dbReference>
<dbReference type="Gene3D" id="3.50.50.60">
    <property type="entry name" value="FAD/NAD(P)-binding domain"/>
    <property type="match status" value="1"/>
</dbReference>
<evidence type="ECO:0000259" key="10">
    <source>
        <dbReference type="PROSITE" id="PS00623"/>
    </source>
</evidence>
<dbReference type="SUPFAM" id="SSF51905">
    <property type="entry name" value="FAD/NAD(P)-binding domain"/>
    <property type="match status" value="1"/>
</dbReference>
<proteinExistence type="inferred from homology"/>
<dbReference type="OMA" id="ERNCLDC"/>
<dbReference type="GO" id="GO:0016614">
    <property type="term" value="F:oxidoreductase activity, acting on CH-OH group of donors"/>
    <property type="evidence" value="ECO:0007669"/>
    <property type="project" value="InterPro"/>
</dbReference>
<name>S7Q142_GLOTA</name>
<evidence type="ECO:0000256" key="1">
    <source>
        <dbReference type="ARBA" id="ARBA00001974"/>
    </source>
</evidence>
<accession>S7Q142</accession>
<feature type="binding site" evidence="8">
    <location>
        <begin position="23"/>
        <end position="24"/>
    </location>
    <ligand>
        <name>FAD</name>
        <dbReference type="ChEBI" id="CHEBI:57692"/>
    </ligand>
</feature>
<sequence>MPIAQLQDVTGRTFDYIVVGGGTSGLCIAARLTEDPNVHVLVLEAGKANINDPLLLRPASYAAQFDNPDYDWSFKTAPQKYANGTEYPWARGKGLGGSSGINFMCWTKPPADEIDDWARLGNPGWNWENYQKYSHRTEKCVYPSEEVITKHGLKVEGWRNGTDGPLLTAFPAKISAAELDVQQTLINRGIPLAPKPLDGDCRGVFFGTNTVDPKTSTRSYATTAFFLPNKDRKNFLVLVEARVNRLVTEKDKDGLVTASGVEFSVNGQNYYVHPKKEVIVAAGGLKTPQLLELSGMGNPKLLKQLGIPLVLDLPGVGENVQEHCFIGTTWELRDDVSFETLDVLRDPKIAAEHLELHKAAQGLFTMGMVGFCFVPLQMLSKRAEEIHKKAREKILKNEDKYPLGLLAQYRIQLERLERQSPGCEMIHFPGFLSRPNPPKEGKKYITMLSLMNHFFSRGTIHSKSRDPAEDPEFDPHYFEEDIDLETFIEAVKFARDLPKTEPFKSLVVQEVNPGPEVQTDKQIGDWIKANMSTTYHTAGACSMLPKVHGGVVDPKLKVYGTSNIRVADISVIPLHFASHTQATVYAIGEQAADIIKGRA</sequence>
<dbReference type="GeneID" id="19307517"/>
<dbReference type="PANTHER" id="PTHR11552:SF201">
    <property type="entry name" value="GLUCOSE-METHANOL-CHOLINE OXIDOREDUCTASE N-TERMINAL DOMAIN-CONTAINING PROTEIN"/>
    <property type="match status" value="1"/>
</dbReference>
<feature type="active site" description="Proton donor" evidence="7">
    <location>
        <position position="536"/>
    </location>
</feature>
<keyword evidence="5 8" id="KW-0274">FAD</keyword>
<dbReference type="AlphaFoldDB" id="S7Q142"/>
<evidence type="ECO:0000256" key="7">
    <source>
        <dbReference type="PIRSR" id="PIRSR000137-1"/>
    </source>
</evidence>
<keyword evidence="3 9" id="KW-0285">Flavoprotein</keyword>
<dbReference type="InterPro" id="IPR012132">
    <property type="entry name" value="GMC_OxRdtase"/>
</dbReference>
<evidence type="ECO:0000256" key="5">
    <source>
        <dbReference type="ARBA" id="ARBA00022827"/>
    </source>
</evidence>
<dbReference type="PROSITE" id="PS00623">
    <property type="entry name" value="GMC_OXRED_1"/>
    <property type="match status" value="1"/>
</dbReference>
<dbReference type="RefSeq" id="XP_007867802.1">
    <property type="nucleotide sequence ID" value="XM_007869611.1"/>
</dbReference>
<keyword evidence="4" id="KW-0732">Signal</keyword>
<comment type="similarity">
    <text evidence="2 9">Belongs to the GMC oxidoreductase family.</text>
</comment>
<dbReference type="SUPFAM" id="SSF54373">
    <property type="entry name" value="FAD-linked reductases, C-terminal domain"/>
    <property type="match status" value="1"/>
</dbReference>
<dbReference type="PIRSF" id="PIRSF000137">
    <property type="entry name" value="Alcohol_oxidase"/>
    <property type="match status" value="1"/>
</dbReference>
<keyword evidence="6" id="KW-0560">Oxidoreductase</keyword>
<evidence type="ECO:0000256" key="4">
    <source>
        <dbReference type="ARBA" id="ARBA00022729"/>
    </source>
</evidence>
<gene>
    <name evidence="11" type="ORF">GLOTRDRAFT_63039</name>
</gene>
<dbReference type="Pfam" id="PF05199">
    <property type="entry name" value="GMC_oxred_C"/>
    <property type="match status" value="1"/>
</dbReference>
<feature type="binding site" evidence="8">
    <location>
        <position position="243"/>
    </location>
    <ligand>
        <name>FAD</name>
        <dbReference type="ChEBI" id="CHEBI:57692"/>
    </ligand>
</feature>
<evidence type="ECO:0000313" key="11">
    <source>
        <dbReference type="EMBL" id="EPQ53463.1"/>
    </source>
</evidence>
<dbReference type="KEGG" id="gtr:GLOTRDRAFT_63039"/>
<keyword evidence="12" id="KW-1185">Reference proteome</keyword>
<dbReference type="HOGENOM" id="CLU_002865_6_0_1"/>
<dbReference type="OrthoDB" id="269227at2759"/>
<dbReference type="EMBL" id="KB469305">
    <property type="protein sequence ID" value="EPQ53463.1"/>
    <property type="molecule type" value="Genomic_DNA"/>
</dbReference>
<evidence type="ECO:0000256" key="3">
    <source>
        <dbReference type="ARBA" id="ARBA00022630"/>
    </source>
</evidence>
<organism evidence="11 12">
    <name type="scientific">Gloeophyllum trabeum (strain ATCC 11539 / FP-39264 / Madison 617)</name>
    <name type="common">Brown rot fungus</name>
    <dbReference type="NCBI Taxonomy" id="670483"/>
    <lineage>
        <taxon>Eukaryota</taxon>
        <taxon>Fungi</taxon>
        <taxon>Dikarya</taxon>
        <taxon>Basidiomycota</taxon>
        <taxon>Agaricomycotina</taxon>
        <taxon>Agaricomycetes</taxon>
        <taxon>Gloeophyllales</taxon>
        <taxon>Gloeophyllaceae</taxon>
        <taxon>Gloeophyllum</taxon>
    </lineage>
</organism>
<dbReference type="GO" id="GO:0050660">
    <property type="term" value="F:flavin adenine dinucleotide binding"/>
    <property type="evidence" value="ECO:0007669"/>
    <property type="project" value="InterPro"/>
</dbReference>
<protein>
    <submittedName>
        <fullName evidence="11">Alcohol oxidase</fullName>
    </submittedName>
</protein>
<evidence type="ECO:0000256" key="6">
    <source>
        <dbReference type="ARBA" id="ARBA00023002"/>
    </source>
</evidence>
<comment type="cofactor">
    <cofactor evidence="1 8">
        <name>FAD</name>
        <dbReference type="ChEBI" id="CHEBI:57692"/>
    </cofactor>
</comment>
<evidence type="ECO:0000256" key="9">
    <source>
        <dbReference type="RuleBase" id="RU003968"/>
    </source>
</evidence>
<feature type="active site" description="Proton acceptor" evidence="7">
    <location>
        <position position="579"/>
    </location>
</feature>
<dbReference type="InterPro" id="IPR036188">
    <property type="entry name" value="FAD/NAD-bd_sf"/>
</dbReference>
<evidence type="ECO:0000256" key="8">
    <source>
        <dbReference type="PIRSR" id="PIRSR000137-2"/>
    </source>
</evidence>
<evidence type="ECO:0000313" key="12">
    <source>
        <dbReference type="Proteomes" id="UP000030669"/>
    </source>
</evidence>
<dbReference type="eggNOG" id="KOG1238">
    <property type="taxonomic scope" value="Eukaryota"/>
</dbReference>
<evidence type="ECO:0000256" key="2">
    <source>
        <dbReference type="ARBA" id="ARBA00010790"/>
    </source>
</evidence>